<dbReference type="Gene3D" id="1.20.120.350">
    <property type="entry name" value="Voltage-gated potassium channels. Chain C"/>
    <property type="match status" value="1"/>
</dbReference>
<organism evidence="6 7">
    <name type="scientific">Jeotgalibacillus salarius</name>
    <dbReference type="NCBI Taxonomy" id="546023"/>
    <lineage>
        <taxon>Bacteria</taxon>
        <taxon>Bacillati</taxon>
        <taxon>Bacillota</taxon>
        <taxon>Bacilli</taxon>
        <taxon>Bacillales</taxon>
        <taxon>Caryophanaceae</taxon>
        <taxon>Jeotgalibacillus</taxon>
    </lineage>
</organism>
<sequence>MSSILSKIYEGFMIILVIFTITTLWSDQPYSSITNWIVWLIFFIDFVIRLFRSDSKWGFIKKNPFLMIAIIPLDQFFQAARIVRIIYLFRTKTITKHYVQPVIDKVSNAYKLLFLFIILAVFLIESFIIWQMQNVITTYTEALTFIFSQLLFFGRRIYEIESTLMHTFVIINSIIGVILHGIAIQWLFNKFDDTFKSFKKYMKSKVSSS</sequence>
<feature type="transmembrane region" description="Helical" evidence="5">
    <location>
        <begin position="164"/>
        <end position="188"/>
    </location>
</feature>
<protein>
    <submittedName>
        <fullName evidence="6">Transporter</fullName>
    </submittedName>
</protein>
<dbReference type="RefSeq" id="WP_134383267.1">
    <property type="nucleotide sequence ID" value="NZ_SORX01000018.1"/>
</dbReference>
<evidence type="ECO:0000256" key="1">
    <source>
        <dbReference type="ARBA" id="ARBA00004141"/>
    </source>
</evidence>
<comment type="subcellular location">
    <subcellularLocation>
        <location evidence="1">Membrane</location>
        <topology evidence="1">Multi-pass membrane protein</topology>
    </subcellularLocation>
</comment>
<comment type="caution">
    <text evidence="6">The sequence shown here is derived from an EMBL/GenBank/DDBJ whole genome shotgun (WGS) entry which is preliminary data.</text>
</comment>
<feature type="transmembrane region" description="Helical" evidence="5">
    <location>
        <begin position="32"/>
        <end position="51"/>
    </location>
</feature>
<feature type="transmembrane region" description="Helical" evidence="5">
    <location>
        <begin position="63"/>
        <end position="89"/>
    </location>
</feature>
<keyword evidence="2 5" id="KW-0812">Transmembrane</keyword>
<evidence type="ECO:0000256" key="5">
    <source>
        <dbReference type="SAM" id="Phobius"/>
    </source>
</evidence>
<evidence type="ECO:0000313" key="6">
    <source>
        <dbReference type="EMBL" id="TFD97126.1"/>
    </source>
</evidence>
<proteinExistence type="predicted"/>
<name>A0A4Y8L9G6_9BACL</name>
<feature type="transmembrane region" description="Helical" evidence="5">
    <location>
        <begin position="7"/>
        <end position="26"/>
    </location>
</feature>
<dbReference type="AlphaFoldDB" id="A0A4Y8L9G6"/>
<feature type="transmembrane region" description="Helical" evidence="5">
    <location>
        <begin position="142"/>
        <end position="158"/>
    </location>
</feature>
<dbReference type="InterPro" id="IPR027359">
    <property type="entry name" value="Volt_channel_dom_sf"/>
</dbReference>
<dbReference type="OrthoDB" id="9785285at2"/>
<feature type="transmembrane region" description="Helical" evidence="5">
    <location>
        <begin position="109"/>
        <end position="130"/>
    </location>
</feature>
<keyword evidence="3 5" id="KW-1133">Transmembrane helix</keyword>
<keyword evidence="4 5" id="KW-0472">Membrane</keyword>
<evidence type="ECO:0000256" key="4">
    <source>
        <dbReference type="ARBA" id="ARBA00023136"/>
    </source>
</evidence>
<dbReference type="SUPFAM" id="SSF81324">
    <property type="entry name" value="Voltage-gated potassium channels"/>
    <property type="match status" value="1"/>
</dbReference>
<evidence type="ECO:0000256" key="3">
    <source>
        <dbReference type="ARBA" id="ARBA00022989"/>
    </source>
</evidence>
<reference evidence="6 7" key="1">
    <citation type="submission" date="2019-03" db="EMBL/GenBank/DDBJ databases">
        <authorList>
            <person name="Yang Y."/>
        </authorList>
    </citation>
    <scope>NUCLEOTIDE SEQUENCE [LARGE SCALE GENOMIC DNA]</scope>
    <source>
        <strain evidence="6 7">ASL-1</strain>
    </source>
</reference>
<accession>A0A4Y8L9G6</accession>
<dbReference type="GO" id="GO:0016020">
    <property type="term" value="C:membrane"/>
    <property type="evidence" value="ECO:0007669"/>
    <property type="project" value="UniProtKB-SubCell"/>
</dbReference>
<dbReference type="Proteomes" id="UP000297776">
    <property type="component" value="Unassembled WGS sequence"/>
</dbReference>
<dbReference type="EMBL" id="SORX01000018">
    <property type="protein sequence ID" value="TFD97126.1"/>
    <property type="molecule type" value="Genomic_DNA"/>
</dbReference>
<gene>
    <name evidence="6" type="ORF">E2626_16675</name>
</gene>
<evidence type="ECO:0000256" key="2">
    <source>
        <dbReference type="ARBA" id="ARBA00022692"/>
    </source>
</evidence>
<evidence type="ECO:0000313" key="7">
    <source>
        <dbReference type="Proteomes" id="UP000297776"/>
    </source>
</evidence>
<keyword evidence="7" id="KW-1185">Reference proteome</keyword>